<gene>
    <name evidence="2" type="ORF">FPZ52_11255</name>
</gene>
<sequence length="599" mass="65424">MDFSRLVFEFGEEVSWRFGRFETGYVLEIDGNERAYDLNEVFDFMPRSRILDIISTGEMVRLQVSCACHGDAFEYRPGVLVIDIKDGPAPAHSRFEASLSSDEITPPAEAAETSNRPPTVTNVVMALDDRQSAAANIIGKLPSGGPSLDGQADLRQTLTGEIGRATTLGLVEVVSREPDSDPSALSHAQVQVRNGFEQVARSPVGDHRNRPGCLPDASFDISAWGMAQDPVTAIGLISSRTNMQDGQLQSAEALAKAYLNLGFGAEARQVLATAEEGDGSQVLREMARLIDDPSLAQGDTLRHQYSCDSAAMPWAVLAWGADQPSASFDEAILRRTFSEWPLWLRAHIAPVLSARLLDAGYEETARSVRESVLRAQQPEEKRRSEITDTLHPTEAGHVATDLPEVGLSNIASLTRRLKVAEPHDIDDEMLSAARAFAFEAKGTNSGEALLDAYVDALARVQLFDEALEELQRFTRSHKMDPTNLRQARNRLVAMMTERASDGAFVSNSATLERGWLDTDVAMAVGVRLTELGFSEQAKRFGISPGIRQDDSKLADVVPVQPVARSAQSNPVDSLRDGRQLLENSRQLRDRVQAVLASGD</sequence>
<evidence type="ECO:0000256" key="1">
    <source>
        <dbReference type="SAM" id="MobiDB-lite"/>
    </source>
</evidence>
<organism evidence="2 3">
    <name type="scientific">Qingshengfaniella alkalisoli</name>
    <dbReference type="NCBI Taxonomy" id="2599296"/>
    <lineage>
        <taxon>Bacteria</taxon>
        <taxon>Pseudomonadati</taxon>
        <taxon>Pseudomonadota</taxon>
        <taxon>Alphaproteobacteria</taxon>
        <taxon>Rhodobacterales</taxon>
        <taxon>Paracoccaceae</taxon>
        <taxon>Qingshengfaniella</taxon>
    </lineage>
</organism>
<reference evidence="2 3" key="1">
    <citation type="submission" date="2019-07" db="EMBL/GenBank/DDBJ databases">
        <title>Litoreibacter alkalisoli sp. nov., isolated from saline-alkaline soil.</title>
        <authorList>
            <person name="Wang S."/>
            <person name="Xu L."/>
            <person name="Xing Y.-T."/>
            <person name="Sun J.-Q."/>
        </authorList>
    </citation>
    <scope>NUCLEOTIDE SEQUENCE [LARGE SCALE GENOMIC DNA]</scope>
    <source>
        <strain evidence="2 3">LN3S51</strain>
    </source>
</reference>
<dbReference type="RefSeq" id="WP_146365556.1">
    <property type="nucleotide sequence ID" value="NZ_CP042261.1"/>
</dbReference>
<feature type="region of interest" description="Disordered" evidence="1">
    <location>
        <begin position="93"/>
        <end position="118"/>
    </location>
</feature>
<accession>A0A5B8IX30</accession>
<dbReference type="AlphaFoldDB" id="A0A5B8IX30"/>
<evidence type="ECO:0000313" key="2">
    <source>
        <dbReference type="EMBL" id="QDY70143.1"/>
    </source>
</evidence>
<protein>
    <submittedName>
        <fullName evidence="2">Uncharacterized protein</fullName>
    </submittedName>
</protein>
<dbReference type="EMBL" id="CP042261">
    <property type="protein sequence ID" value="QDY70143.1"/>
    <property type="molecule type" value="Genomic_DNA"/>
</dbReference>
<evidence type="ECO:0000313" key="3">
    <source>
        <dbReference type="Proteomes" id="UP000318483"/>
    </source>
</evidence>
<proteinExistence type="predicted"/>
<dbReference type="KEGG" id="lit:FPZ52_11255"/>
<name>A0A5B8IX30_9RHOB</name>
<dbReference type="OrthoDB" id="7847197at2"/>
<keyword evidence="3" id="KW-1185">Reference proteome</keyword>
<dbReference type="Proteomes" id="UP000318483">
    <property type="component" value="Chromosome"/>
</dbReference>